<comment type="caution">
    <text evidence="1">The sequence shown here is derived from an EMBL/GenBank/DDBJ whole genome shotgun (WGS) entry which is preliminary data.</text>
</comment>
<name>A0A0V1IQZ1_TRIPS</name>
<proteinExistence type="predicted"/>
<reference evidence="1 2" key="1">
    <citation type="submission" date="2015-01" db="EMBL/GenBank/DDBJ databases">
        <title>Evolution of Trichinella species and genotypes.</title>
        <authorList>
            <person name="Korhonen P.K."/>
            <person name="Edoardo P."/>
            <person name="Giuseppe L.R."/>
            <person name="Gasser R.B."/>
        </authorList>
    </citation>
    <scope>NUCLEOTIDE SEQUENCE [LARGE SCALE GENOMIC DNA]</scope>
    <source>
        <strain evidence="1">ISS176</strain>
    </source>
</reference>
<protein>
    <submittedName>
        <fullName evidence="1">Uncharacterized protein</fullName>
    </submittedName>
</protein>
<dbReference type="EMBL" id="JYDV01000206">
    <property type="protein sequence ID" value="KRZ24988.1"/>
    <property type="molecule type" value="Genomic_DNA"/>
</dbReference>
<gene>
    <name evidence="1" type="ORF">T4C_9208</name>
</gene>
<evidence type="ECO:0000313" key="1">
    <source>
        <dbReference type="EMBL" id="KRZ24988.1"/>
    </source>
</evidence>
<dbReference type="Proteomes" id="UP000054826">
    <property type="component" value="Unassembled WGS sequence"/>
</dbReference>
<sequence length="68" mass="7796">MACKVELCLSYEHLAYILAMVDGECCGPFGMAFSRMDDYANLHITVQKNSYRSVTDTDMRIHSNVKDW</sequence>
<feature type="non-terminal residue" evidence="1">
    <location>
        <position position="68"/>
    </location>
</feature>
<dbReference type="AlphaFoldDB" id="A0A0V1IQZ1"/>
<accession>A0A0V1IQZ1</accession>
<evidence type="ECO:0000313" key="2">
    <source>
        <dbReference type="Proteomes" id="UP000054826"/>
    </source>
</evidence>
<organism evidence="1 2">
    <name type="scientific">Trichinella pseudospiralis</name>
    <name type="common">Parasitic roundworm</name>
    <dbReference type="NCBI Taxonomy" id="6337"/>
    <lineage>
        <taxon>Eukaryota</taxon>
        <taxon>Metazoa</taxon>
        <taxon>Ecdysozoa</taxon>
        <taxon>Nematoda</taxon>
        <taxon>Enoplea</taxon>
        <taxon>Dorylaimia</taxon>
        <taxon>Trichinellida</taxon>
        <taxon>Trichinellidae</taxon>
        <taxon>Trichinella</taxon>
    </lineage>
</organism>